<dbReference type="AlphaFoldDB" id="B4QZG7"/>
<gene>
    <name evidence="2" type="primary">Dsim\GD17992</name>
    <name evidence="2" type="ORF">Dsim_GD17992</name>
</gene>
<name>B4QZG7_DROSI</name>
<dbReference type="EMBL" id="CM000364">
    <property type="protein sequence ID" value="EDX14805.1"/>
    <property type="molecule type" value="Genomic_DNA"/>
</dbReference>
<dbReference type="HOGENOM" id="CLU_2815210_0_0_1"/>
<dbReference type="PhylomeDB" id="B4QZG7"/>
<dbReference type="Proteomes" id="UP000000304">
    <property type="component" value="Chromosome 3R"/>
</dbReference>
<keyword evidence="3" id="KW-1185">Reference proteome</keyword>
<dbReference type="STRING" id="7240.B4QZG7"/>
<accession>B4QZG7</accession>
<protein>
    <submittedName>
        <fullName evidence="2">GD17992</fullName>
    </submittedName>
</protein>
<evidence type="ECO:0000313" key="3">
    <source>
        <dbReference type="Proteomes" id="UP000000304"/>
    </source>
</evidence>
<evidence type="ECO:0000256" key="1">
    <source>
        <dbReference type="SAM" id="MobiDB-lite"/>
    </source>
</evidence>
<proteinExistence type="predicted"/>
<feature type="compositionally biased region" description="Low complexity" evidence="1">
    <location>
        <begin position="53"/>
        <end position="64"/>
    </location>
</feature>
<sequence>MAAAIVLSTMSHASPRYDLLANGSVSMSAAQVGASANTLPQVFVKPSLPQPSAAGDVVTTTGAARPSTQQLPTKFI</sequence>
<feature type="compositionally biased region" description="Polar residues" evidence="1">
    <location>
        <begin position="66"/>
        <end position="76"/>
    </location>
</feature>
<reference evidence="2 3" key="1">
    <citation type="journal article" date="2007" name="Nature">
        <title>Evolution of genes and genomes on the Drosophila phylogeny.</title>
        <authorList>
            <consortium name="Drosophila 12 Genomes Consortium"/>
            <person name="Clark A.G."/>
            <person name="Eisen M.B."/>
            <person name="Smith D.R."/>
            <person name="Bergman C.M."/>
            <person name="Oliver B."/>
            <person name="Markow T.A."/>
            <person name="Kaufman T.C."/>
            <person name="Kellis M."/>
            <person name="Gelbart W."/>
            <person name="Iyer V.N."/>
            <person name="Pollard D.A."/>
            <person name="Sackton T.B."/>
            <person name="Larracuente A.M."/>
            <person name="Singh N.D."/>
            <person name="Abad J.P."/>
            <person name="Abt D.N."/>
            <person name="Adryan B."/>
            <person name="Aguade M."/>
            <person name="Akashi H."/>
            <person name="Anderson W.W."/>
            <person name="Aquadro C.F."/>
            <person name="Ardell D.H."/>
            <person name="Arguello R."/>
            <person name="Artieri C.G."/>
            <person name="Barbash D.A."/>
            <person name="Barker D."/>
            <person name="Barsanti P."/>
            <person name="Batterham P."/>
            <person name="Batzoglou S."/>
            <person name="Begun D."/>
            <person name="Bhutkar A."/>
            <person name="Blanco E."/>
            <person name="Bosak S.A."/>
            <person name="Bradley R.K."/>
            <person name="Brand A.D."/>
            <person name="Brent M.R."/>
            <person name="Brooks A.N."/>
            <person name="Brown R.H."/>
            <person name="Butlin R.K."/>
            <person name="Caggese C."/>
            <person name="Calvi B.R."/>
            <person name="Bernardo de Carvalho A."/>
            <person name="Caspi A."/>
            <person name="Castrezana S."/>
            <person name="Celniker S.E."/>
            <person name="Chang J.L."/>
            <person name="Chapple C."/>
            <person name="Chatterji S."/>
            <person name="Chinwalla A."/>
            <person name="Civetta A."/>
            <person name="Clifton S.W."/>
            <person name="Comeron J.M."/>
            <person name="Costello J.C."/>
            <person name="Coyne J.A."/>
            <person name="Daub J."/>
            <person name="David R.G."/>
            <person name="Delcher A.L."/>
            <person name="Delehaunty K."/>
            <person name="Do C.B."/>
            <person name="Ebling H."/>
            <person name="Edwards K."/>
            <person name="Eickbush T."/>
            <person name="Evans J.D."/>
            <person name="Filipski A."/>
            <person name="Findeiss S."/>
            <person name="Freyhult E."/>
            <person name="Fulton L."/>
            <person name="Fulton R."/>
            <person name="Garcia A.C."/>
            <person name="Gardiner A."/>
            <person name="Garfield D.A."/>
            <person name="Garvin B.E."/>
            <person name="Gibson G."/>
            <person name="Gilbert D."/>
            <person name="Gnerre S."/>
            <person name="Godfrey J."/>
            <person name="Good R."/>
            <person name="Gotea V."/>
            <person name="Gravely B."/>
            <person name="Greenberg A.J."/>
            <person name="Griffiths-Jones S."/>
            <person name="Gross S."/>
            <person name="Guigo R."/>
            <person name="Gustafson E.A."/>
            <person name="Haerty W."/>
            <person name="Hahn M.W."/>
            <person name="Halligan D.L."/>
            <person name="Halpern A.L."/>
            <person name="Halter G.M."/>
            <person name="Han M.V."/>
            <person name="Heger A."/>
            <person name="Hillier L."/>
            <person name="Hinrichs A.S."/>
            <person name="Holmes I."/>
            <person name="Hoskins R.A."/>
            <person name="Hubisz M.J."/>
            <person name="Hultmark D."/>
            <person name="Huntley M.A."/>
            <person name="Jaffe D.B."/>
            <person name="Jagadeeshan S."/>
            <person name="Jeck W.R."/>
            <person name="Johnson J."/>
            <person name="Jones C.D."/>
            <person name="Jordan W.C."/>
            <person name="Karpen G.H."/>
            <person name="Kataoka E."/>
            <person name="Keightley P.D."/>
            <person name="Kheradpour P."/>
            <person name="Kirkness E.F."/>
            <person name="Koerich L.B."/>
            <person name="Kristiansen K."/>
            <person name="Kudrna D."/>
            <person name="Kulathinal R.J."/>
            <person name="Kumar S."/>
            <person name="Kwok R."/>
            <person name="Lander E."/>
            <person name="Langley C.H."/>
            <person name="Lapoint R."/>
            <person name="Lazzaro B.P."/>
            <person name="Lee S.J."/>
            <person name="Levesque L."/>
            <person name="Li R."/>
            <person name="Lin C.F."/>
            <person name="Lin M.F."/>
            <person name="Lindblad-Toh K."/>
            <person name="Llopart A."/>
            <person name="Long M."/>
            <person name="Low L."/>
            <person name="Lozovsky E."/>
            <person name="Lu J."/>
            <person name="Luo M."/>
            <person name="Machado C.A."/>
            <person name="Makalowski W."/>
            <person name="Marzo M."/>
            <person name="Matsuda M."/>
            <person name="Matzkin L."/>
            <person name="McAllister B."/>
            <person name="McBride C.S."/>
            <person name="McKernan B."/>
            <person name="McKernan K."/>
            <person name="Mendez-Lago M."/>
            <person name="Minx P."/>
            <person name="Mollenhauer M.U."/>
            <person name="Montooth K."/>
            <person name="Mount S.M."/>
            <person name="Mu X."/>
            <person name="Myers E."/>
            <person name="Negre B."/>
            <person name="Newfeld S."/>
            <person name="Nielsen R."/>
            <person name="Noor M.A."/>
            <person name="O'Grady P."/>
            <person name="Pachter L."/>
            <person name="Papaceit M."/>
            <person name="Parisi M.J."/>
            <person name="Parisi M."/>
            <person name="Parts L."/>
            <person name="Pedersen J.S."/>
            <person name="Pesole G."/>
            <person name="Phillippy A.M."/>
            <person name="Ponting C.P."/>
            <person name="Pop M."/>
            <person name="Porcelli D."/>
            <person name="Powell J.R."/>
            <person name="Prohaska S."/>
            <person name="Pruitt K."/>
            <person name="Puig M."/>
            <person name="Quesneville H."/>
            <person name="Ram K.R."/>
            <person name="Rand D."/>
            <person name="Rasmussen M.D."/>
            <person name="Reed L.K."/>
            <person name="Reenan R."/>
            <person name="Reily A."/>
            <person name="Remington K.A."/>
            <person name="Rieger T.T."/>
            <person name="Ritchie M.G."/>
            <person name="Robin C."/>
            <person name="Rogers Y.H."/>
            <person name="Rohde C."/>
            <person name="Rozas J."/>
            <person name="Rubenfield M.J."/>
            <person name="Ruiz A."/>
            <person name="Russo S."/>
            <person name="Salzberg S.L."/>
            <person name="Sanchez-Gracia A."/>
            <person name="Saranga D.J."/>
            <person name="Sato H."/>
            <person name="Schaeffer S.W."/>
            <person name="Schatz M.C."/>
            <person name="Schlenke T."/>
            <person name="Schwartz R."/>
            <person name="Segarra C."/>
            <person name="Singh R.S."/>
            <person name="Sirot L."/>
            <person name="Sirota M."/>
            <person name="Sisneros N.B."/>
            <person name="Smith C.D."/>
            <person name="Smith T.F."/>
            <person name="Spieth J."/>
            <person name="Stage D.E."/>
            <person name="Stark A."/>
            <person name="Stephan W."/>
            <person name="Strausberg R.L."/>
            <person name="Strempel S."/>
            <person name="Sturgill D."/>
            <person name="Sutton G."/>
            <person name="Sutton G.G."/>
            <person name="Tao W."/>
            <person name="Teichmann S."/>
            <person name="Tobari Y.N."/>
            <person name="Tomimura Y."/>
            <person name="Tsolas J.M."/>
            <person name="Valente V.L."/>
            <person name="Venter E."/>
            <person name="Venter J.C."/>
            <person name="Vicario S."/>
            <person name="Vieira F.G."/>
            <person name="Vilella A.J."/>
            <person name="Villasante A."/>
            <person name="Walenz B."/>
            <person name="Wang J."/>
            <person name="Wasserman M."/>
            <person name="Watts T."/>
            <person name="Wilson D."/>
            <person name="Wilson R.K."/>
            <person name="Wing R.A."/>
            <person name="Wolfner M.F."/>
            <person name="Wong A."/>
            <person name="Wong G.K."/>
            <person name="Wu C.I."/>
            <person name="Wu G."/>
            <person name="Yamamoto D."/>
            <person name="Yang H.P."/>
            <person name="Yang S.P."/>
            <person name="Yorke J.A."/>
            <person name="Yoshida K."/>
            <person name="Zdobnov E."/>
            <person name="Zhang P."/>
            <person name="Zhang Y."/>
            <person name="Zimin A.V."/>
            <person name="Baldwin J."/>
            <person name="Abdouelleil A."/>
            <person name="Abdulkadir J."/>
            <person name="Abebe A."/>
            <person name="Abera B."/>
            <person name="Abreu J."/>
            <person name="Acer S.C."/>
            <person name="Aftuck L."/>
            <person name="Alexander A."/>
            <person name="An P."/>
            <person name="Anderson E."/>
            <person name="Anderson S."/>
            <person name="Arachi H."/>
            <person name="Azer M."/>
            <person name="Bachantsang P."/>
            <person name="Barry A."/>
            <person name="Bayul T."/>
            <person name="Berlin A."/>
            <person name="Bessette D."/>
            <person name="Bloom T."/>
            <person name="Blye J."/>
            <person name="Boguslavskiy L."/>
            <person name="Bonnet C."/>
            <person name="Boukhgalter B."/>
            <person name="Bourzgui I."/>
            <person name="Brown A."/>
            <person name="Cahill P."/>
            <person name="Channer S."/>
            <person name="Cheshatsang Y."/>
            <person name="Chuda L."/>
            <person name="Citroen M."/>
            <person name="Collymore A."/>
            <person name="Cooke P."/>
            <person name="Costello M."/>
            <person name="D'Aco K."/>
            <person name="Daza R."/>
            <person name="De Haan G."/>
            <person name="DeGray S."/>
            <person name="DeMaso C."/>
            <person name="Dhargay N."/>
            <person name="Dooley K."/>
            <person name="Dooley E."/>
            <person name="Doricent M."/>
            <person name="Dorje P."/>
            <person name="Dorjee K."/>
            <person name="Dupes A."/>
            <person name="Elong R."/>
            <person name="Falk J."/>
            <person name="Farina A."/>
            <person name="Faro S."/>
            <person name="Ferguson D."/>
            <person name="Fisher S."/>
            <person name="Foley C.D."/>
            <person name="Franke A."/>
            <person name="Friedrich D."/>
            <person name="Gadbois L."/>
            <person name="Gearin G."/>
            <person name="Gearin C.R."/>
            <person name="Giannoukos G."/>
            <person name="Goode T."/>
            <person name="Graham J."/>
            <person name="Grandbois E."/>
            <person name="Grewal S."/>
            <person name="Gyaltsen K."/>
            <person name="Hafez N."/>
            <person name="Hagos B."/>
            <person name="Hall J."/>
            <person name="Henson C."/>
            <person name="Hollinger A."/>
            <person name="Honan T."/>
            <person name="Huard M.D."/>
            <person name="Hughes L."/>
            <person name="Hurhula B."/>
            <person name="Husby M.E."/>
            <person name="Kamat A."/>
            <person name="Kanga B."/>
            <person name="Kashin S."/>
            <person name="Khazanovich D."/>
            <person name="Kisner P."/>
            <person name="Lance K."/>
            <person name="Lara M."/>
            <person name="Lee W."/>
            <person name="Lennon N."/>
            <person name="Letendre F."/>
            <person name="LeVine R."/>
            <person name="Lipovsky A."/>
            <person name="Liu X."/>
            <person name="Liu J."/>
            <person name="Liu S."/>
            <person name="Lokyitsang T."/>
            <person name="Lokyitsang Y."/>
            <person name="Lubonja R."/>
            <person name="Lui A."/>
            <person name="MacDonald P."/>
            <person name="Magnisalis V."/>
            <person name="Maru K."/>
            <person name="Matthews C."/>
            <person name="McCusker W."/>
            <person name="McDonough S."/>
            <person name="Mehta T."/>
            <person name="Meldrim J."/>
            <person name="Meneus L."/>
            <person name="Mihai O."/>
            <person name="Mihalev A."/>
            <person name="Mihova T."/>
            <person name="Mittelman R."/>
            <person name="Mlenga V."/>
            <person name="Montmayeur A."/>
            <person name="Mulrain L."/>
            <person name="Navidi A."/>
            <person name="Naylor J."/>
            <person name="Negash T."/>
            <person name="Nguyen T."/>
            <person name="Nguyen N."/>
            <person name="Nicol R."/>
            <person name="Norbu C."/>
            <person name="Norbu N."/>
            <person name="Novod N."/>
            <person name="O'Neill B."/>
            <person name="Osman S."/>
            <person name="Markiewicz E."/>
            <person name="Oyono O.L."/>
            <person name="Patti C."/>
            <person name="Phunkhang P."/>
            <person name="Pierre F."/>
            <person name="Priest M."/>
            <person name="Raghuraman S."/>
            <person name="Rege F."/>
            <person name="Reyes R."/>
            <person name="Rise C."/>
            <person name="Rogov P."/>
            <person name="Ross K."/>
            <person name="Ryan E."/>
            <person name="Settipalli S."/>
            <person name="Shea T."/>
            <person name="Sherpa N."/>
            <person name="Shi L."/>
            <person name="Shih D."/>
            <person name="Sparrow T."/>
            <person name="Spaulding J."/>
            <person name="Stalker J."/>
            <person name="Stange-Thomann N."/>
            <person name="Stavropoulos S."/>
            <person name="Stone C."/>
            <person name="Strader C."/>
            <person name="Tesfaye S."/>
            <person name="Thomson T."/>
            <person name="Thoulutsang Y."/>
            <person name="Thoulutsang D."/>
            <person name="Topham K."/>
            <person name="Topping I."/>
            <person name="Tsamla T."/>
            <person name="Vassiliev H."/>
            <person name="Vo A."/>
            <person name="Wangchuk T."/>
            <person name="Wangdi T."/>
            <person name="Weiand M."/>
            <person name="Wilkinson J."/>
            <person name="Wilson A."/>
            <person name="Yadav S."/>
            <person name="Young G."/>
            <person name="Yu Q."/>
            <person name="Zembek L."/>
            <person name="Zhong D."/>
            <person name="Zimmer A."/>
            <person name="Zwirko Z."/>
            <person name="Jaffe D.B."/>
            <person name="Alvarez P."/>
            <person name="Brockman W."/>
            <person name="Butler J."/>
            <person name="Chin C."/>
            <person name="Gnerre S."/>
            <person name="Grabherr M."/>
            <person name="Kleber M."/>
            <person name="Mauceli E."/>
            <person name="MacCallum I."/>
        </authorList>
    </citation>
    <scope>NUCLEOTIDE SEQUENCE [LARGE SCALE GENOMIC DNA]</scope>
    <source>
        <strain evidence="3">white501</strain>
    </source>
</reference>
<organism evidence="2 3">
    <name type="scientific">Drosophila simulans</name>
    <name type="common">Fruit fly</name>
    <dbReference type="NCBI Taxonomy" id="7240"/>
    <lineage>
        <taxon>Eukaryota</taxon>
        <taxon>Metazoa</taxon>
        <taxon>Ecdysozoa</taxon>
        <taxon>Arthropoda</taxon>
        <taxon>Hexapoda</taxon>
        <taxon>Insecta</taxon>
        <taxon>Pterygota</taxon>
        <taxon>Neoptera</taxon>
        <taxon>Endopterygota</taxon>
        <taxon>Diptera</taxon>
        <taxon>Brachycera</taxon>
        <taxon>Muscomorpha</taxon>
        <taxon>Ephydroidea</taxon>
        <taxon>Drosophilidae</taxon>
        <taxon>Drosophila</taxon>
        <taxon>Sophophora</taxon>
    </lineage>
</organism>
<dbReference type="Bgee" id="FBgn0189528">
    <property type="expression patterns" value="Expressed in embryo and 3 other cell types or tissues"/>
</dbReference>
<feature type="region of interest" description="Disordered" evidence="1">
    <location>
        <begin position="50"/>
        <end position="76"/>
    </location>
</feature>
<evidence type="ECO:0000313" key="2">
    <source>
        <dbReference type="EMBL" id="EDX14805.1"/>
    </source>
</evidence>